<dbReference type="RefSeq" id="XP_067802530.1">
    <property type="nucleotide sequence ID" value="XM_067947308.1"/>
</dbReference>
<dbReference type="EMBL" id="JALLKP010000003">
    <property type="protein sequence ID" value="KAK2195687.1"/>
    <property type="molecule type" value="Genomic_DNA"/>
</dbReference>
<gene>
    <name evidence="1" type="ORF">BdWA1_002280</name>
</gene>
<keyword evidence="2" id="KW-1185">Reference proteome</keyword>
<protein>
    <submittedName>
        <fullName evidence="1">Uncharacterized protein</fullName>
    </submittedName>
</protein>
<organism evidence="1 2">
    <name type="scientific">Babesia duncani</name>
    <dbReference type="NCBI Taxonomy" id="323732"/>
    <lineage>
        <taxon>Eukaryota</taxon>
        <taxon>Sar</taxon>
        <taxon>Alveolata</taxon>
        <taxon>Apicomplexa</taxon>
        <taxon>Aconoidasida</taxon>
        <taxon>Piroplasmida</taxon>
        <taxon>Babesiidae</taxon>
        <taxon>Babesia</taxon>
    </lineage>
</organism>
<evidence type="ECO:0000313" key="1">
    <source>
        <dbReference type="EMBL" id="KAK2195687.1"/>
    </source>
</evidence>
<name>A0AAD9UNE5_9APIC</name>
<proteinExistence type="predicted"/>
<comment type="caution">
    <text evidence="1">The sequence shown here is derived from an EMBL/GenBank/DDBJ whole genome shotgun (WGS) entry which is preliminary data.</text>
</comment>
<accession>A0AAD9UNE5</accession>
<dbReference type="KEGG" id="bdw:94336578"/>
<evidence type="ECO:0000313" key="2">
    <source>
        <dbReference type="Proteomes" id="UP001214638"/>
    </source>
</evidence>
<dbReference type="AlphaFoldDB" id="A0AAD9UNE5"/>
<reference evidence="1" key="1">
    <citation type="journal article" date="2023" name="Nat. Microbiol.">
        <title>Babesia duncani multi-omics identifies virulence factors and drug targets.</title>
        <authorList>
            <person name="Singh P."/>
            <person name="Lonardi S."/>
            <person name="Liang Q."/>
            <person name="Vydyam P."/>
            <person name="Khabirova E."/>
            <person name="Fang T."/>
            <person name="Gihaz S."/>
            <person name="Thekkiniath J."/>
            <person name="Munshi M."/>
            <person name="Abel S."/>
            <person name="Ciampossin L."/>
            <person name="Batugedara G."/>
            <person name="Gupta M."/>
            <person name="Lu X.M."/>
            <person name="Lenz T."/>
            <person name="Chakravarty S."/>
            <person name="Cornillot E."/>
            <person name="Hu Y."/>
            <person name="Ma W."/>
            <person name="Gonzalez L.M."/>
            <person name="Sanchez S."/>
            <person name="Estrada K."/>
            <person name="Sanchez-Flores A."/>
            <person name="Montero E."/>
            <person name="Harb O.S."/>
            <person name="Le Roch K.G."/>
            <person name="Mamoun C.B."/>
        </authorList>
    </citation>
    <scope>NUCLEOTIDE SEQUENCE</scope>
    <source>
        <strain evidence="1">WA1</strain>
    </source>
</reference>
<sequence>MPLCTIDEFEQHVLDFQDLNTGLAANRYTGSNEKIPGVFVFYQADVDGTCAMFILEVCQMRIPFNVQHHKCFSNGLPIVSLPIRSEGDIYTFIKKSLSIRKAYPEIQVCMHSILTRQQPDLFLRVVLLGIYGWDLELLCAIKVYFEQLLPEGLRLELKICLVPSSRPLSFFNVNLHGEWYFFLLDEQQVDQETETRPDVANGIWSSGSTSAAMATVSSQYASDNSEQIVKPIHESNQAAVYFAACIGILSKYEHSSELDVGINGQITRLYHEMSLLGGGPYCSFDSDRSILPLVTFMSIEQAFKISPSVLIYDPKRERDTFADLRIHCNLKTHEFSSEFVNLDPKRQSLVLKLLRNKIDIYKEKMQICWLRRTLSVPALDVLYILMATLAGWDTRDESHTSDRAPLIASDFLHATIADRMSQDSSYDRTILTQLKQRTNKYIGDIYNLITGTNTKSKTFGTHKVLSATLYPKQNLGRDDCIFIGYMLSAIQARIHKTQHSRCMLLVKNPHQDRYFCFGYSPEVSAQFPDVWPLVFSSLAHDDDAFQLDALDPNKLEIKNADLYNARDKITQRLLIALQANYIANDESQEEDLDLE</sequence>
<dbReference type="GeneID" id="94336578"/>
<dbReference type="Proteomes" id="UP001214638">
    <property type="component" value="Unassembled WGS sequence"/>
</dbReference>